<dbReference type="SUPFAM" id="SSF51395">
    <property type="entry name" value="FMN-linked oxidoreductases"/>
    <property type="match status" value="1"/>
</dbReference>
<evidence type="ECO:0000256" key="15">
    <source>
        <dbReference type="SAM" id="MobiDB-lite"/>
    </source>
</evidence>
<dbReference type="Pfam" id="PF01207">
    <property type="entry name" value="Dus"/>
    <property type="match status" value="1"/>
</dbReference>
<dbReference type="GO" id="GO:0050660">
    <property type="term" value="F:flavin adenine dinucleotide binding"/>
    <property type="evidence" value="ECO:0007669"/>
    <property type="project" value="UniProtKB-UniRule"/>
</dbReference>
<evidence type="ECO:0000256" key="4">
    <source>
        <dbReference type="ARBA" id="ARBA00022694"/>
    </source>
</evidence>
<comment type="catalytic activity">
    <reaction evidence="12">
        <text>5,6-dihydrouridine(17) in tRNA + NADP(+) = uridine(17) in tRNA + NADPH + H(+)</text>
        <dbReference type="Rhea" id="RHEA:53368"/>
        <dbReference type="Rhea" id="RHEA-COMP:13541"/>
        <dbReference type="Rhea" id="RHEA-COMP:13542"/>
        <dbReference type="ChEBI" id="CHEBI:15378"/>
        <dbReference type="ChEBI" id="CHEBI:57783"/>
        <dbReference type="ChEBI" id="CHEBI:58349"/>
        <dbReference type="ChEBI" id="CHEBI:65315"/>
        <dbReference type="ChEBI" id="CHEBI:74443"/>
        <dbReference type="EC" id="1.3.1.88"/>
    </reaction>
    <physiologicalReaction direction="right-to-left" evidence="12">
        <dbReference type="Rhea" id="RHEA:53370"/>
    </physiologicalReaction>
</comment>
<reference evidence="17 18" key="1">
    <citation type="submission" date="2024-10" db="EMBL/GenBank/DDBJ databases">
        <title>Updated reference genomes for cyclostephanoid diatoms.</title>
        <authorList>
            <person name="Roberts W.R."/>
            <person name="Alverson A.J."/>
        </authorList>
    </citation>
    <scope>NUCLEOTIDE SEQUENCE [LARGE SCALE GENOMIC DNA]</scope>
    <source>
        <strain evidence="17 18">AJA010-31</strain>
    </source>
</reference>
<evidence type="ECO:0000256" key="1">
    <source>
        <dbReference type="ARBA" id="ARBA00001917"/>
    </source>
</evidence>
<comment type="similarity">
    <text evidence="14">Belongs to the dus family. Dus3 subfamily.</text>
</comment>
<evidence type="ECO:0000256" key="13">
    <source>
        <dbReference type="PROSITE-ProRule" id="PRU00723"/>
    </source>
</evidence>
<dbReference type="EMBL" id="JALLPJ020000123">
    <property type="protein sequence ID" value="KAL3801755.1"/>
    <property type="molecule type" value="Genomic_DNA"/>
</dbReference>
<evidence type="ECO:0000256" key="3">
    <source>
        <dbReference type="ARBA" id="ARBA00022643"/>
    </source>
</evidence>
<dbReference type="Gene3D" id="3.20.20.70">
    <property type="entry name" value="Aldolase class I"/>
    <property type="match status" value="1"/>
</dbReference>
<dbReference type="InterPro" id="IPR000571">
    <property type="entry name" value="Znf_CCCH"/>
</dbReference>
<dbReference type="PROSITE" id="PS01136">
    <property type="entry name" value="UPF0034"/>
    <property type="match status" value="1"/>
</dbReference>
<feature type="domain" description="C3H1-type" evidence="16">
    <location>
        <begin position="625"/>
        <end position="654"/>
    </location>
</feature>
<evidence type="ECO:0000256" key="2">
    <source>
        <dbReference type="ARBA" id="ARBA00022630"/>
    </source>
</evidence>
<dbReference type="Proteomes" id="UP001530400">
    <property type="component" value="Unassembled WGS sequence"/>
</dbReference>
<keyword evidence="2 14" id="KW-0285">Flavoprotein</keyword>
<dbReference type="InterPro" id="IPR018517">
    <property type="entry name" value="tRNA_hU_synthase_CS"/>
</dbReference>
<dbReference type="PANTHER" id="PTHR11082:SF5">
    <property type="entry name" value="TRNA-DIHYDROURIDINE(16_17) SYNTHASE [NAD(P)(+)]-LIKE"/>
    <property type="match status" value="1"/>
</dbReference>
<organism evidence="17 18">
    <name type="scientific">Cyclotella atomus</name>
    <dbReference type="NCBI Taxonomy" id="382360"/>
    <lineage>
        <taxon>Eukaryota</taxon>
        <taxon>Sar</taxon>
        <taxon>Stramenopiles</taxon>
        <taxon>Ochrophyta</taxon>
        <taxon>Bacillariophyta</taxon>
        <taxon>Coscinodiscophyceae</taxon>
        <taxon>Thalassiosirophycidae</taxon>
        <taxon>Stephanodiscales</taxon>
        <taxon>Stephanodiscaceae</taxon>
        <taxon>Cyclotella</taxon>
    </lineage>
</organism>
<dbReference type="GO" id="GO:0017150">
    <property type="term" value="F:tRNA dihydrouridine synthase activity"/>
    <property type="evidence" value="ECO:0007669"/>
    <property type="project" value="UniProtKB-UniRule"/>
</dbReference>
<dbReference type="GO" id="GO:0008270">
    <property type="term" value="F:zinc ion binding"/>
    <property type="evidence" value="ECO:0007669"/>
    <property type="project" value="UniProtKB-KW"/>
</dbReference>
<feature type="region of interest" description="Disordered" evidence="15">
    <location>
        <begin position="1"/>
        <end position="64"/>
    </location>
</feature>
<sequence>MSPSIGVEHTHSSKKGKKKKKHKHKSEKRERTYSCDQSDSDVISGFQQKDKKGKKTKKRKRYCEVDAADVKATKPYAVDGDADDISSSSKKKKKEHKKSKSTETSDNQNTKKYFPFEYEHILAPMVGASELAFRLLCRKYGATLAYTPMMSASQFVEEASALKPTSHQTVANSDICEFQTIPEDRPLVCHFSANKPEHFAQAAKLVEKYCDAIDLNLGCPQRTAFVGHFGSYLLGDEDRKLVLDIIRAGAKAVAIPIFVKIRLLDTIEETIKLCHQLRDAGASLIAIHARYRATWERTGPGARDGPALLDQVAQIKQTMPDFPIIANGNVITYDDVVSNRENTTADGIMSAEGILNNPALYLPRFGDANKDKDVDVAVQIPSPLTSNGRCISNGENDKLLRKLNKKLRKIESAEKKLSGGGSIDEEQQKLLDLKPDILAEIQAAGGLGSVNTKESNSDAAATRANSTTVKLGELAKTANDKIALAREYLSLVRRYPMKIRSVVFHTRRMCKDILEKHQLLEQCIACTSISEVEEVLRKCDEYIKHPESFLYDREKAKKEKDALDRKRQEEGKRKAYEARMIRKAKREGLADREHYLRIGAEVPTKAIIAKLKLLSKNEALDIWKTNHSQHCISYHLDAGGCKRDRACAFLHSEPKDENRFDELDEVAG</sequence>
<dbReference type="EC" id="1.3.1.-" evidence="14"/>
<evidence type="ECO:0000256" key="7">
    <source>
        <dbReference type="ARBA" id="ARBA00023027"/>
    </source>
</evidence>
<evidence type="ECO:0000256" key="10">
    <source>
        <dbReference type="ARBA" id="ARBA00047652"/>
    </source>
</evidence>
<keyword evidence="5" id="KW-0521">NADP</keyword>
<evidence type="ECO:0000256" key="8">
    <source>
        <dbReference type="ARBA" id="ARBA00038313"/>
    </source>
</evidence>
<protein>
    <recommendedName>
        <fullName evidence="14">tRNA-dihydrouridine(47) synthase [NAD(P)(+)]</fullName>
        <ecNumber evidence="14">1.3.1.-</ecNumber>
    </recommendedName>
    <alternativeName>
        <fullName evidence="14">tRNA-dihydrouridine synthase 3</fullName>
    </alternativeName>
</protein>
<comment type="caution">
    <text evidence="17">The sequence shown here is derived from an EMBL/GenBank/DDBJ whole genome shotgun (WGS) entry which is preliminary data.</text>
</comment>
<dbReference type="AlphaFoldDB" id="A0ABD3QNB4"/>
<feature type="compositionally biased region" description="Basic residues" evidence="15">
    <location>
        <begin position="12"/>
        <end position="26"/>
    </location>
</feature>
<keyword evidence="13 14" id="KW-0479">Metal-binding</keyword>
<evidence type="ECO:0000256" key="6">
    <source>
        <dbReference type="ARBA" id="ARBA00023002"/>
    </source>
</evidence>
<feature type="zinc finger region" description="C3H1-type" evidence="13">
    <location>
        <begin position="625"/>
        <end position="654"/>
    </location>
</feature>
<keyword evidence="13 14" id="KW-0862">Zinc</keyword>
<evidence type="ECO:0000256" key="11">
    <source>
        <dbReference type="ARBA" id="ARBA00048934"/>
    </source>
</evidence>
<comment type="catalytic activity">
    <reaction evidence="10">
        <text>5,6-dihydrouridine(16) in tRNA + NADP(+) = uridine(16) in tRNA + NADPH + H(+)</text>
        <dbReference type="Rhea" id="RHEA:53376"/>
        <dbReference type="Rhea" id="RHEA-COMP:13543"/>
        <dbReference type="Rhea" id="RHEA-COMP:13544"/>
        <dbReference type="ChEBI" id="CHEBI:15378"/>
        <dbReference type="ChEBI" id="CHEBI:57783"/>
        <dbReference type="ChEBI" id="CHEBI:58349"/>
        <dbReference type="ChEBI" id="CHEBI:65315"/>
        <dbReference type="ChEBI" id="CHEBI:74443"/>
        <dbReference type="EC" id="1.3.1.88"/>
    </reaction>
    <physiologicalReaction direction="right-to-left" evidence="10">
        <dbReference type="Rhea" id="RHEA:53378"/>
    </physiologicalReaction>
</comment>
<feature type="compositionally biased region" description="Basic residues" evidence="15">
    <location>
        <begin position="89"/>
        <end position="99"/>
    </location>
</feature>
<dbReference type="InterPro" id="IPR013785">
    <property type="entry name" value="Aldolase_TIM"/>
</dbReference>
<evidence type="ECO:0000256" key="12">
    <source>
        <dbReference type="ARBA" id="ARBA00049467"/>
    </source>
</evidence>
<gene>
    <name evidence="17" type="ORF">ACHAWO_013904</name>
</gene>
<comment type="cofactor">
    <cofactor evidence="1 14">
        <name>FMN</name>
        <dbReference type="ChEBI" id="CHEBI:58210"/>
    </cofactor>
</comment>
<feature type="compositionally biased region" description="Polar residues" evidence="15">
    <location>
        <begin position="34"/>
        <end position="47"/>
    </location>
</feature>
<accession>A0ABD3QNB4</accession>
<dbReference type="CDD" id="cd02801">
    <property type="entry name" value="DUS_like_FMN"/>
    <property type="match status" value="1"/>
</dbReference>
<feature type="region of interest" description="Disordered" evidence="15">
    <location>
        <begin position="76"/>
        <end position="108"/>
    </location>
</feature>
<dbReference type="PANTHER" id="PTHR11082">
    <property type="entry name" value="TRNA-DIHYDROURIDINE SYNTHASE"/>
    <property type="match status" value="1"/>
</dbReference>
<keyword evidence="18" id="KW-1185">Reference proteome</keyword>
<name>A0ABD3QNB4_9STRA</name>
<feature type="compositionally biased region" description="Basic residues" evidence="15">
    <location>
        <begin position="51"/>
        <end position="61"/>
    </location>
</feature>
<evidence type="ECO:0000313" key="18">
    <source>
        <dbReference type="Proteomes" id="UP001530400"/>
    </source>
</evidence>
<dbReference type="InterPro" id="IPR035587">
    <property type="entry name" value="DUS-like_FMN-bd"/>
</dbReference>
<evidence type="ECO:0000256" key="9">
    <source>
        <dbReference type="ARBA" id="ARBA00047287"/>
    </source>
</evidence>
<keyword evidence="4 14" id="KW-0819">tRNA processing</keyword>
<evidence type="ECO:0000259" key="16">
    <source>
        <dbReference type="PROSITE" id="PS50103"/>
    </source>
</evidence>
<comment type="catalytic activity">
    <reaction evidence="9">
        <text>5,6-dihydrouridine(17) in tRNA + NAD(+) = uridine(17) in tRNA + NADH + H(+)</text>
        <dbReference type="Rhea" id="RHEA:53372"/>
        <dbReference type="Rhea" id="RHEA-COMP:13541"/>
        <dbReference type="Rhea" id="RHEA-COMP:13542"/>
        <dbReference type="ChEBI" id="CHEBI:15378"/>
        <dbReference type="ChEBI" id="CHEBI:57540"/>
        <dbReference type="ChEBI" id="CHEBI:57945"/>
        <dbReference type="ChEBI" id="CHEBI:65315"/>
        <dbReference type="ChEBI" id="CHEBI:74443"/>
        <dbReference type="EC" id="1.3.1.88"/>
    </reaction>
    <physiologicalReaction direction="right-to-left" evidence="9">
        <dbReference type="Rhea" id="RHEA:53374"/>
    </physiologicalReaction>
</comment>
<keyword evidence="6 14" id="KW-0560">Oxidoreductase</keyword>
<dbReference type="PROSITE" id="PS50103">
    <property type="entry name" value="ZF_C3H1"/>
    <property type="match status" value="1"/>
</dbReference>
<keyword evidence="13 14" id="KW-0863">Zinc-finger</keyword>
<comment type="catalytic activity">
    <reaction evidence="11">
        <text>5,6-dihydrouridine(16) in tRNA + NAD(+) = uridine(16) in tRNA + NADH + H(+)</text>
        <dbReference type="Rhea" id="RHEA:53380"/>
        <dbReference type="Rhea" id="RHEA-COMP:13543"/>
        <dbReference type="Rhea" id="RHEA-COMP:13544"/>
        <dbReference type="ChEBI" id="CHEBI:15378"/>
        <dbReference type="ChEBI" id="CHEBI:57540"/>
        <dbReference type="ChEBI" id="CHEBI:57945"/>
        <dbReference type="ChEBI" id="CHEBI:65315"/>
        <dbReference type="ChEBI" id="CHEBI:74443"/>
        <dbReference type="EC" id="1.3.1.88"/>
    </reaction>
    <physiologicalReaction direction="right-to-left" evidence="11">
        <dbReference type="Rhea" id="RHEA:53382"/>
    </physiologicalReaction>
</comment>
<evidence type="ECO:0000256" key="14">
    <source>
        <dbReference type="RuleBase" id="RU291113"/>
    </source>
</evidence>
<proteinExistence type="inferred from homology"/>
<keyword evidence="3 14" id="KW-0288">FMN</keyword>
<evidence type="ECO:0000313" key="17">
    <source>
        <dbReference type="EMBL" id="KAL3801755.1"/>
    </source>
</evidence>
<comment type="similarity">
    <text evidence="8">Belongs to the Dus family. Dus1 subfamily.</text>
</comment>
<keyword evidence="7" id="KW-0520">NAD</keyword>
<evidence type="ECO:0000256" key="5">
    <source>
        <dbReference type="ARBA" id="ARBA00022857"/>
    </source>
</evidence>